<dbReference type="Pfam" id="PF13450">
    <property type="entry name" value="NAD_binding_8"/>
    <property type="match status" value="1"/>
</dbReference>
<keyword evidence="4" id="KW-1185">Reference proteome</keyword>
<dbReference type="InterPro" id="IPR002937">
    <property type="entry name" value="Amino_oxidase"/>
</dbReference>
<dbReference type="SUPFAM" id="SSF51905">
    <property type="entry name" value="FAD/NAD(P)-binding domain"/>
    <property type="match status" value="1"/>
</dbReference>
<evidence type="ECO:0000313" key="3">
    <source>
        <dbReference type="EMBL" id="OEE60212.1"/>
    </source>
</evidence>
<accession>A0A1E5C4T9</accession>
<dbReference type="SUPFAM" id="SSF54373">
    <property type="entry name" value="FAD-linked reductases, C-terminal domain"/>
    <property type="match status" value="1"/>
</dbReference>
<evidence type="ECO:0000259" key="2">
    <source>
        <dbReference type="Pfam" id="PF01593"/>
    </source>
</evidence>
<evidence type="ECO:0000313" key="4">
    <source>
        <dbReference type="Proteomes" id="UP000095039"/>
    </source>
</evidence>
<feature type="domain" description="Amine oxidase" evidence="2">
    <location>
        <begin position="121"/>
        <end position="366"/>
    </location>
</feature>
<gene>
    <name evidence="3" type="ORF">A1OK_12060</name>
</gene>
<dbReference type="Gene3D" id="3.50.50.60">
    <property type="entry name" value="FAD/NAD(P)-binding domain"/>
    <property type="match status" value="2"/>
</dbReference>
<sequence>MKTHTVIVGGGLSGLYAAYLLEQQQEDYVLIEARNRFGGRVLSTSLKDTDAETNAGVRTEGQVDLGPSWFWPTINPRLADLVKTFQLRHYKQFSTGAYQMESQRGTPPQSINLGYEVMPDSHRIEGGMGALVEALMSQLPAHKLQLECTLTDLARVNDNTYRLTTEHKGVPTTLEANCIIFAMPLRLVSKTIAFSPPMSPTLQSTFNKTETWMASHAKAVFVYDTPFWREKGLSGSASSRVGPLAEIHDATPEMNGNASHGALMGFMGINGPARKTAGDEVLRKLCLQQLERIFGPEASNPITVHYVDWFQNPYTATNEDQAMGSHSVYGFTQRDESYPNVFYAGTEAAREFGGYLEGALEAAQNAVLQRSREKHDK</sequence>
<organism evidence="3 4">
    <name type="scientific">Enterovibrio norvegicus FF-454</name>
    <dbReference type="NCBI Taxonomy" id="1185651"/>
    <lineage>
        <taxon>Bacteria</taxon>
        <taxon>Pseudomonadati</taxon>
        <taxon>Pseudomonadota</taxon>
        <taxon>Gammaproteobacteria</taxon>
        <taxon>Vibrionales</taxon>
        <taxon>Vibrionaceae</taxon>
        <taxon>Enterovibrio</taxon>
    </lineage>
</organism>
<protein>
    <submittedName>
        <fullName evidence="3">Monoamine oxidase</fullName>
    </submittedName>
</protein>
<reference evidence="3 4" key="1">
    <citation type="journal article" date="2012" name="Science">
        <title>Ecological populations of bacteria act as socially cohesive units of antibiotic production and resistance.</title>
        <authorList>
            <person name="Cordero O.X."/>
            <person name="Wildschutte H."/>
            <person name="Kirkup B."/>
            <person name="Proehl S."/>
            <person name="Ngo L."/>
            <person name="Hussain F."/>
            <person name="Le Roux F."/>
            <person name="Mincer T."/>
            <person name="Polz M.F."/>
        </authorList>
    </citation>
    <scope>NUCLEOTIDE SEQUENCE [LARGE SCALE GENOMIC DNA]</scope>
    <source>
        <strain evidence="3 4">FF-454</strain>
    </source>
</reference>
<dbReference type="Proteomes" id="UP000095039">
    <property type="component" value="Unassembled WGS sequence"/>
</dbReference>
<dbReference type="AlphaFoldDB" id="A0A1E5C4T9"/>
<comment type="caution">
    <text evidence="3">The sequence shown here is derived from an EMBL/GenBank/DDBJ whole genome shotgun (WGS) entry which is preliminary data.</text>
</comment>
<comment type="similarity">
    <text evidence="1">Belongs to the flavin monoamine oxidase family.</text>
</comment>
<dbReference type="EMBL" id="AJWN02000068">
    <property type="protein sequence ID" value="OEE60212.1"/>
    <property type="molecule type" value="Genomic_DNA"/>
</dbReference>
<dbReference type="GO" id="GO:0016491">
    <property type="term" value="F:oxidoreductase activity"/>
    <property type="evidence" value="ECO:0007669"/>
    <property type="project" value="InterPro"/>
</dbReference>
<dbReference type="InterPro" id="IPR036188">
    <property type="entry name" value="FAD/NAD-bd_sf"/>
</dbReference>
<name>A0A1E5C4T9_9GAMM</name>
<dbReference type="Pfam" id="PF01593">
    <property type="entry name" value="Amino_oxidase"/>
    <property type="match status" value="1"/>
</dbReference>
<dbReference type="PANTHER" id="PTHR43563">
    <property type="entry name" value="AMINE OXIDASE"/>
    <property type="match status" value="1"/>
</dbReference>
<dbReference type="PANTHER" id="PTHR43563:SF1">
    <property type="entry name" value="AMINE OXIDASE [FLAVIN-CONTAINING] B"/>
    <property type="match status" value="1"/>
</dbReference>
<proteinExistence type="inferred from homology"/>
<evidence type="ECO:0000256" key="1">
    <source>
        <dbReference type="ARBA" id="ARBA00005995"/>
    </source>
</evidence>
<dbReference type="RefSeq" id="WP_016961840.1">
    <property type="nucleotide sequence ID" value="NZ_AJWN02000068.1"/>
</dbReference>
<dbReference type="InterPro" id="IPR050703">
    <property type="entry name" value="Flavin_MAO"/>
</dbReference>